<reference evidence="6" key="2">
    <citation type="submission" date="2021-12" db="EMBL/GenBank/DDBJ databases">
        <title>Resequencing data analysis of finger millet.</title>
        <authorList>
            <person name="Hatakeyama M."/>
            <person name="Aluri S."/>
            <person name="Balachadran M.T."/>
            <person name="Sivarajan S.R."/>
            <person name="Poveda L."/>
            <person name="Shimizu-Inatsugi R."/>
            <person name="Schlapbach R."/>
            <person name="Sreeman S.M."/>
            <person name="Shimizu K.K."/>
        </authorList>
    </citation>
    <scope>NUCLEOTIDE SEQUENCE</scope>
</reference>
<dbReference type="GO" id="GO:0005634">
    <property type="term" value="C:nucleus"/>
    <property type="evidence" value="ECO:0007669"/>
    <property type="project" value="UniProtKB-SubCell"/>
</dbReference>
<dbReference type="AlphaFoldDB" id="A0AAV5BQW2"/>
<dbReference type="InterPro" id="IPR044159">
    <property type="entry name" value="IQM"/>
</dbReference>
<evidence type="ECO:0000313" key="6">
    <source>
        <dbReference type="EMBL" id="GJM87998.1"/>
    </source>
</evidence>
<name>A0AAV5BQW2_ELECO</name>
<evidence type="ECO:0000313" key="7">
    <source>
        <dbReference type="Proteomes" id="UP001054889"/>
    </source>
</evidence>
<keyword evidence="7" id="KW-1185">Reference proteome</keyword>
<proteinExistence type="predicted"/>
<feature type="compositionally biased region" description="Polar residues" evidence="5">
    <location>
        <begin position="367"/>
        <end position="390"/>
    </location>
</feature>
<accession>A0AAV5BQW2</accession>
<dbReference type="GO" id="GO:0005737">
    <property type="term" value="C:cytoplasm"/>
    <property type="evidence" value="ECO:0007669"/>
    <property type="project" value="UniProtKB-SubCell"/>
</dbReference>
<evidence type="ECO:0000256" key="2">
    <source>
        <dbReference type="ARBA" id="ARBA00004496"/>
    </source>
</evidence>
<evidence type="ECO:0000256" key="4">
    <source>
        <dbReference type="ARBA" id="ARBA00023242"/>
    </source>
</evidence>
<dbReference type="PANTHER" id="PTHR31250">
    <property type="entry name" value="IQ DOMAIN-CONTAINING PROTEIN IQM3"/>
    <property type="match status" value="1"/>
</dbReference>
<dbReference type="PANTHER" id="PTHR31250:SF45">
    <property type="entry name" value="IQ DOMAIN-CONTAINING PROTEIN IQM3"/>
    <property type="match status" value="1"/>
</dbReference>
<gene>
    <name evidence="6" type="primary">ga04010</name>
    <name evidence="6" type="ORF">PR202_ga04010</name>
</gene>
<organism evidence="6 7">
    <name type="scientific">Eleusine coracana subsp. coracana</name>
    <dbReference type="NCBI Taxonomy" id="191504"/>
    <lineage>
        <taxon>Eukaryota</taxon>
        <taxon>Viridiplantae</taxon>
        <taxon>Streptophyta</taxon>
        <taxon>Embryophyta</taxon>
        <taxon>Tracheophyta</taxon>
        <taxon>Spermatophyta</taxon>
        <taxon>Magnoliopsida</taxon>
        <taxon>Liliopsida</taxon>
        <taxon>Poales</taxon>
        <taxon>Poaceae</taxon>
        <taxon>PACMAD clade</taxon>
        <taxon>Chloridoideae</taxon>
        <taxon>Cynodonteae</taxon>
        <taxon>Eleusininae</taxon>
        <taxon>Eleusine</taxon>
    </lineage>
</organism>
<dbReference type="EMBL" id="BQKI01000002">
    <property type="protein sequence ID" value="GJM87998.1"/>
    <property type="molecule type" value="Genomic_DNA"/>
</dbReference>
<evidence type="ECO:0000256" key="3">
    <source>
        <dbReference type="ARBA" id="ARBA00022490"/>
    </source>
</evidence>
<comment type="caution">
    <text evidence="6">The sequence shown here is derived from an EMBL/GenBank/DDBJ whole genome shotgun (WGS) entry which is preliminary data.</text>
</comment>
<feature type="region of interest" description="Disordered" evidence="5">
    <location>
        <begin position="350"/>
        <end position="418"/>
    </location>
</feature>
<reference evidence="6" key="1">
    <citation type="journal article" date="2018" name="DNA Res.">
        <title>Multiple hybrid de novo genome assembly of finger millet, an orphan allotetraploid crop.</title>
        <authorList>
            <person name="Hatakeyama M."/>
            <person name="Aluri S."/>
            <person name="Balachadran M.T."/>
            <person name="Sivarajan S.R."/>
            <person name="Patrignani A."/>
            <person name="Gruter S."/>
            <person name="Poveda L."/>
            <person name="Shimizu-Inatsugi R."/>
            <person name="Baeten J."/>
            <person name="Francoijs K.J."/>
            <person name="Nataraja K.N."/>
            <person name="Reddy Y.A.N."/>
            <person name="Phadnis S."/>
            <person name="Ravikumar R.L."/>
            <person name="Schlapbach R."/>
            <person name="Sreeman S.M."/>
            <person name="Shimizu K.K."/>
        </authorList>
    </citation>
    <scope>NUCLEOTIDE SEQUENCE</scope>
</reference>
<sequence length="885" mass="98730">MEVETAPPPAGLDFTTDSPSFESDNLESSSPVAGCGGGAKHGAATKLQKVYRSYRTRRKLADSAVVIEELWCVDPFVLFFNLVSPSDFLPFVLCHLVKKKSGRFLGIVQLFAFCTWQALDYARLNYSTVSFFDEPKPETAASRWNRVSLNASKVGQGLSRDGKALKLAFQHWIEAIDPRHRYGHNLHFYYDVWCKSQAGQPFFYWLDVGEGKDIDLPECPRALLKNECIKYLGPQEREHYEYIIKEGKIIHKMTGEPLDTSQGPKGTKWIFVMSTAKQLYAGKKEKGVFQHSSFLAGGTTIAAGRFTAENGTIKSIWAYSGHYKPSAENLNNFMDFLKDNGVDLKEIEVRSSKKEDYDEDPVPGDAQSHTATIDSPQVTDPGTTEASEGENTPVEETKPTYQRTLSGGLQSPKATEIPQKAILERMKSKSYGDSRPITKGIHTISLKEIAFMLLTHLTNIATCTNADIPAQPRRGGGAATKLQKVYRSYRTRRKLADSAVVAEELWWQALDFARLNYSTISFFDEPRPKTPASLWNRVSLKASKVGKGLHRDGKALKLAFEHWIEAIDPRHRSGHNLHYYYDVWCQSQAGEPFFYWLDLGEGKHVDLPECPRTLLKKQCIKYLGPQERELYEYIINQGKVIHKQSREPLDTRLGPKGAKWIFVLSTSKKLYSGMKEKGVFQHSSFLAGGATIAAGMLTAENGVIKSMWAYSGHYKPSIENLSNFMSFLEENGVDLKEIEVSSFTKEYDDPVVDDMQNCTGSINNASQVILPPNTLDGDEGENAPTNQAKPTYQRTLSGGLHSPKVADVPQKAILERIKSKSESKSYQLGDKVSLKWSTGAGARIGCVKDYPVELRMQALEMVDLSPRASGPRSVSAARTISALPC</sequence>
<dbReference type="PROSITE" id="PS50096">
    <property type="entry name" value="IQ"/>
    <property type="match status" value="2"/>
</dbReference>
<feature type="region of interest" description="Disordered" evidence="5">
    <location>
        <begin position="1"/>
        <end position="40"/>
    </location>
</feature>
<keyword evidence="4" id="KW-0539">Nucleus</keyword>
<dbReference type="Pfam" id="PF00612">
    <property type="entry name" value="IQ"/>
    <property type="match status" value="2"/>
</dbReference>
<dbReference type="InterPro" id="IPR000048">
    <property type="entry name" value="IQ_motif_EF-hand-BS"/>
</dbReference>
<feature type="compositionally biased region" description="Pro residues" evidence="5">
    <location>
        <begin position="1"/>
        <end position="10"/>
    </location>
</feature>
<evidence type="ECO:0000256" key="5">
    <source>
        <dbReference type="SAM" id="MobiDB-lite"/>
    </source>
</evidence>
<feature type="compositionally biased region" description="Polar residues" evidence="5">
    <location>
        <begin position="15"/>
        <end position="31"/>
    </location>
</feature>
<feature type="compositionally biased region" description="Polar residues" evidence="5">
    <location>
        <begin position="399"/>
        <end position="413"/>
    </location>
</feature>
<evidence type="ECO:0000256" key="1">
    <source>
        <dbReference type="ARBA" id="ARBA00004123"/>
    </source>
</evidence>
<keyword evidence="3" id="KW-0963">Cytoplasm</keyword>
<evidence type="ECO:0008006" key="8">
    <source>
        <dbReference type="Google" id="ProtNLM"/>
    </source>
</evidence>
<comment type="subcellular location">
    <subcellularLocation>
        <location evidence="2">Cytoplasm</location>
    </subcellularLocation>
    <subcellularLocation>
        <location evidence="1">Nucleus</location>
    </subcellularLocation>
</comment>
<dbReference type="CDD" id="cd23767">
    <property type="entry name" value="IQCD"/>
    <property type="match status" value="1"/>
</dbReference>
<protein>
    <recommendedName>
        <fullName evidence="8">IQ domain-containing protein IQM3</fullName>
    </recommendedName>
</protein>
<dbReference type="Proteomes" id="UP001054889">
    <property type="component" value="Unassembled WGS sequence"/>
</dbReference>